<accession>A0ABN4KEH2</accession>
<evidence type="ECO:0000313" key="2">
    <source>
        <dbReference type="Proteomes" id="UP000065822"/>
    </source>
</evidence>
<evidence type="ECO:0000313" key="1">
    <source>
        <dbReference type="EMBL" id="AMD85740.1"/>
    </source>
</evidence>
<dbReference type="EMBL" id="CP014227">
    <property type="protein sequence ID" value="AMD85740.1"/>
    <property type="molecule type" value="Genomic_DNA"/>
</dbReference>
<evidence type="ECO:0008006" key="3">
    <source>
        <dbReference type="Google" id="ProtNLM"/>
    </source>
</evidence>
<keyword evidence="2" id="KW-1185">Reference proteome</keyword>
<name>A0ABN4KEH2_9FLAO</name>
<dbReference type="Proteomes" id="UP000065822">
    <property type="component" value="Chromosome"/>
</dbReference>
<gene>
    <name evidence="1" type="ORF">AXF12_09580</name>
</gene>
<protein>
    <recommendedName>
        <fullName evidence="3">TonB-dependent receptor-like beta-barrel domain-containing protein</fullName>
    </recommendedName>
</protein>
<organism evidence="1 2">
    <name type="scientific">Capnocytophaga haemolytica</name>
    <dbReference type="NCBI Taxonomy" id="45243"/>
    <lineage>
        <taxon>Bacteria</taxon>
        <taxon>Pseudomonadati</taxon>
        <taxon>Bacteroidota</taxon>
        <taxon>Flavobacteriia</taxon>
        <taxon>Flavobacteriales</taxon>
        <taxon>Flavobacteriaceae</taxon>
        <taxon>Capnocytophaga</taxon>
    </lineage>
</organism>
<sequence>MRSFEQPTVIGGYEKWGKMRLNEGWSAKVGRAVLSYNQQLLLGNAEGVKFTGGQPSGMPQYAAPPEDNILNYKTMQFIGLNKTWASDNWSGNNVLSFLFTNSGYQYTAGGAASNMQTTGIHGWFPMGDLTMEASAYYQFGAYYTMQVQAYQLHLKAEYLINDDALVGAGVEMIGGSKAEDYAQYTTRSFIAQYGTNQRFNGFMESFYVGSLYAYTGLNDYFGKLHLQLTNDSGLLLMPHVFTKNVAYTTGDPRYLGTEIDCIYNCNLSEDVTLTWDTHICYLQRRIRRALQGCRTELMQGCTCARVYLFVRKTLRK</sequence>
<proteinExistence type="predicted"/>
<reference evidence="1 2" key="1">
    <citation type="submission" date="2016-02" db="EMBL/GenBank/DDBJ databases">
        <authorList>
            <person name="Holder M.E."/>
            <person name="Ajami N.J."/>
            <person name="Petrosino J.F."/>
        </authorList>
    </citation>
    <scope>NUCLEOTIDE SEQUENCE [LARGE SCALE GENOMIC DNA]</scope>
    <source>
        <strain evidence="1 2">CCUG 32990</strain>
    </source>
</reference>